<name>A0A8J3D3X4_9BACT</name>
<feature type="chain" id="PRO_5035276978" description="Thioredoxin domain-containing protein" evidence="1">
    <location>
        <begin position="22"/>
        <end position="235"/>
    </location>
</feature>
<dbReference type="SUPFAM" id="SSF52833">
    <property type="entry name" value="Thioredoxin-like"/>
    <property type="match status" value="1"/>
</dbReference>
<evidence type="ECO:0000256" key="1">
    <source>
        <dbReference type="SAM" id="SignalP"/>
    </source>
</evidence>
<dbReference type="InterPro" id="IPR036249">
    <property type="entry name" value="Thioredoxin-like_sf"/>
</dbReference>
<dbReference type="Gene3D" id="3.40.30.10">
    <property type="entry name" value="Glutaredoxin"/>
    <property type="match status" value="1"/>
</dbReference>
<proteinExistence type="predicted"/>
<dbReference type="CDD" id="cd02966">
    <property type="entry name" value="TlpA_like_family"/>
    <property type="match status" value="1"/>
</dbReference>
<dbReference type="Pfam" id="PF00578">
    <property type="entry name" value="AhpC-TSA"/>
    <property type="match status" value="1"/>
</dbReference>
<feature type="signal peptide" evidence="1">
    <location>
        <begin position="1"/>
        <end position="21"/>
    </location>
</feature>
<accession>A0A8J3D3X4</accession>
<reference evidence="3 4" key="1">
    <citation type="journal article" date="2014" name="Int. J. Syst. Evol. Microbiol.">
        <title>Complete genome sequence of Corynebacterium casei LMG S-19264T (=DSM 44701T), isolated from a smear-ripened cheese.</title>
        <authorList>
            <consortium name="US DOE Joint Genome Institute (JGI-PGF)"/>
            <person name="Walter F."/>
            <person name="Albersmeier A."/>
            <person name="Kalinowski J."/>
            <person name="Ruckert C."/>
        </authorList>
    </citation>
    <scope>NUCLEOTIDE SEQUENCE [LARGE SCALE GENOMIC DNA]</scope>
    <source>
        <strain evidence="3 4">KCTC 12866</strain>
    </source>
</reference>
<evidence type="ECO:0000313" key="3">
    <source>
        <dbReference type="EMBL" id="GHB69222.1"/>
    </source>
</evidence>
<keyword evidence="4" id="KW-1185">Reference proteome</keyword>
<sequence length="235" mass="26809">MKLPLIFTLFFTLTFVQLAKAQFETVHRMDDQTRFLDKETGKPLTYKDFQRLNREFPNQYLPIAVYDKYGNTDYYLVRKKLKVELETGQVDMFGELEKPIVGKPVQPFVMQGADGKTYDSEQLRGSYVMLSFWLKFKKPFFGPGNTKDLVALLSSVKAKGIPVVSLGVSYSSAEECRAAMEEFDLGFVPIPDSRGFTIRYASLNTPSFLLIDPDGKVLATSEIDSPLKLEKYFKK</sequence>
<organism evidence="3 4">
    <name type="scientific">Persicitalea jodogahamensis</name>
    <dbReference type="NCBI Taxonomy" id="402147"/>
    <lineage>
        <taxon>Bacteria</taxon>
        <taxon>Pseudomonadati</taxon>
        <taxon>Bacteroidota</taxon>
        <taxon>Cytophagia</taxon>
        <taxon>Cytophagales</taxon>
        <taxon>Spirosomataceae</taxon>
        <taxon>Persicitalea</taxon>
    </lineage>
</organism>
<dbReference type="InterPro" id="IPR013766">
    <property type="entry name" value="Thioredoxin_domain"/>
</dbReference>
<dbReference type="AlphaFoldDB" id="A0A8J3D3X4"/>
<gene>
    <name evidence="3" type="ORF">GCM10007390_23450</name>
</gene>
<dbReference type="PROSITE" id="PS51352">
    <property type="entry name" value="THIOREDOXIN_2"/>
    <property type="match status" value="1"/>
</dbReference>
<dbReference type="GO" id="GO:0016491">
    <property type="term" value="F:oxidoreductase activity"/>
    <property type="evidence" value="ECO:0007669"/>
    <property type="project" value="InterPro"/>
</dbReference>
<keyword evidence="1" id="KW-0732">Signal</keyword>
<feature type="domain" description="Thioredoxin" evidence="2">
    <location>
        <begin position="99"/>
        <end position="235"/>
    </location>
</feature>
<dbReference type="InterPro" id="IPR000866">
    <property type="entry name" value="AhpC/TSA"/>
</dbReference>
<dbReference type="EMBL" id="BMXF01000002">
    <property type="protein sequence ID" value="GHB69222.1"/>
    <property type="molecule type" value="Genomic_DNA"/>
</dbReference>
<dbReference type="GO" id="GO:0016209">
    <property type="term" value="F:antioxidant activity"/>
    <property type="evidence" value="ECO:0007669"/>
    <property type="project" value="InterPro"/>
</dbReference>
<evidence type="ECO:0000259" key="2">
    <source>
        <dbReference type="PROSITE" id="PS51352"/>
    </source>
</evidence>
<evidence type="ECO:0000313" key="4">
    <source>
        <dbReference type="Proteomes" id="UP000598271"/>
    </source>
</evidence>
<protein>
    <recommendedName>
        <fullName evidence="2">Thioredoxin domain-containing protein</fullName>
    </recommendedName>
</protein>
<comment type="caution">
    <text evidence="3">The sequence shown here is derived from an EMBL/GenBank/DDBJ whole genome shotgun (WGS) entry which is preliminary data.</text>
</comment>
<dbReference type="Proteomes" id="UP000598271">
    <property type="component" value="Unassembled WGS sequence"/>
</dbReference>
<dbReference type="RefSeq" id="WP_189564627.1">
    <property type="nucleotide sequence ID" value="NZ_BMXF01000002.1"/>
</dbReference>